<dbReference type="SUPFAM" id="SSF51306">
    <property type="entry name" value="LexA/Signal peptidase"/>
    <property type="match status" value="1"/>
</dbReference>
<dbReference type="InterPro" id="IPR036286">
    <property type="entry name" value="LexA/Signal_pep-like_sf"/>
</dbReference>
<dbReference type="AlphaFoldDB" id="A0A4V1YWK9"/>
<gene>
    <name evidence="2" type="ORF">F2Y51_14785</name>
    <name evidence="1" type="ORF">F2Y58_15720</name>
</gene>
<evidence type="ECO:0000313" key="3">
    <source>
        <dbReference type="Proteomes" id="UP000441162"/>
    </source>
</evidence>
<reference evidence="3 4" key="1">
    <citation type="journal article" date="2019" name="Nat. Med.">
        <title>A library of human gut bacterial isolates paired with longitudinal multiomics data enables mechanistic microbiome research.</title>
        <authorList>
            <person name="Poyet M."/>
            <person name="Groussin M."/>
            <person name="Gibbons S.M."/>
            <person name="Avila-Pacheco J."/>
            <person name="Jiang X."/>
            <person name="Kearney S.M."/>
            <person name="Perrotta A.R."/>
            <person name="Berdy B."/>
            <person name="Zhao S."/>
            <person name="Lieberman T.D."/>
            <person name="Swanson P.K."/>
            <person name="Smith M."/>
            <person name="Roesemann S."/>
            <person name="Alexander J.E."/>
            <person name="Rich S.A."/>
            <person name="Livny J."/>
            <person name="Vlamakis H."/>
            <person name="Clish C."/>
            <person name="Bullock K."/>
            <person name="Deik A."/>
            <person name="Scott J."/>
            <person name="Pierce K.A."/>
            <person name="Xavier R.J."/>
            <person name="Alm E.J."/>
        </authorList>
    </citation>
    <scope>NUCLEOTIDE SEQUENCE [LARGE SCALE GENOMIC DNA]</scope>
    <source>
        <strain evidence="1 4">BIOML-A1</strain>
        <strain evidence="2 3">BIOML-A4</strain>
    </source>
</reference>
<dbReference type="Proteomes" id="UP000481616">
    <property type="component" value="Unassembled WGS sequence"/>
</dbReference>
<organism evidence="2 3">
    <name type="scientific">Phocaeicola dorei</name>
    <dbReference type="NCBI Taxonomy" id="357276"/>
    <lineage>
        <taxon>Bacteria</taxon>
        <taxon>Pseudomonadati</taxon>
        <taxon>Bacteroidota</taxon>
        <taxon>Bacteroidia</taxon>
        <taxon>Bacteroidales</taxon>
        <taxon>Bacteroidaceae</taxon>
        <taxon>Phocaeicola</taxon>
    </lineage>
</organism>
<dbReference type="Gene3D" id="2.10.109.10">
    <property type="entry name" value="Umud Fragment, subunit A"/>
    <property type="match status" value="1"/>
</dbReference>
<dbReference type="EMBL" id="VVZA01000012">
    <property type="protein sequence ID" value="KAA5403964.1"/>
    <property type="molecule type" value="Genomic_DNA"/>
</dbReference>
<protein>
    <submittedName>
        <fullName evidence="2">Uncharacterized protein</fullName>
    </submittedName>
</protein>
<dbReference type="CDD" id="cd06462">
    <property type="entry name" value="Peptidase_S24_S26"/>
    <property type="match status" value="1"/>
</dbReference>
<proteinExistence type="predicted"/>
<dbReference type="EMBL" id="VVYY01000013">
    <property type="protein sequence ID" value="KAA5396352.1"/>
    <property type="molecule type" value="Genomic_DNA"/>
</dbReference>
<dbReference type="Proteomes" id="UP000441162">
    <property type="component" value="Unassembled WGS sequence"/>
</dbReference>
<name>A0A4V1YWK9_9BACT</name>
<evidence type="ECO:0000313" key="1">
    <source>
        <dbReference type="EMBL" id="KAA5396352.1"/>
    </source>
</evidence>
<evidence type="ECO:0000313" key="2">
    <source>
        <dbReference type="EMBL" id="KAA5403964.1"/>
    </source>
</evidence>
<evidence type="ECO:0000313" key="4">
    <source>
        <dbReference type="Proteomes" id="UP000481616"/>
    </source>
</evidence>
<sequence length="192" mass="21955">MGEEDGGRSTWHDRADCWTVWQLSFGMSAGQGRRAALRPNGKGHRMIKKEKPAMLLAEEIRHLVREGRTVEIKAKGSSMRPFIRGGQDGIVLGPAHAIRTGDILLCRITQKDYVIHRLIRKEGERLILMGDGNLKGTEHCTADKVVAKVVRIVSRRRTLSCDSPRFRFLSFLWWRLLPVRRYLLALIRTSEK</sequence>
<comment type="caution">
    <text evidence="2">The sequence shown here is derived from an EMBL/GenBank/DDBJ whole genome shotgun (WGS) entry which is preliminary data.</text>
</comment>
<accession>A0A4V1YWK9</accession>